<gene>
    <name evidence="10" type="ORF">HF878_00025</name>
</gene>
<dbReference type="InterPro" id="IPR023230">
    <property type="entry name" value="Glyco_hydro_2_CS"/>
</dbReference>
<dbReference type="PANTHER" id="PTHR46323">
    <property type="entry name" value="BETA-GALACTOSIDASE"/>
    <property type="match status" value="1"/>
</dbReference>
<dbReference type="InterPro" id="IPR006101">
    <property type="entry name" value="Glyco_hydro_2"/>
</dbReference>
<evidence type="ECO:0000256" key="6">
    <source>
        <dbReference type="ARBA" id="ARBA00023295"/>
    </source>
</evidence>
<dbReference type="SMART" id="SM01038">
    <property type="entry name" value="Bgal_small_N"/>
    <property type="match status" value="1"/>
</dbReference>
<dbReference type="SUPFAM" id="SSF49303">
    <property type="entry name" value="beta-Galactosidase/glucuronidase domain"/>
    <property type="match status" value="2"/>
</dbReference>
<protein>
    <recommendedName>
        <fullName evidence="4 8">Beta-galactosidase</fullName>
        <ecNumber evidence="3 8">3.2.1.23</ecNumber>
    </recommendedName>
    <alternativeName>
        <fullName evidence="7 8">Lactase</fullName>
    </alternativeName>
</protein>
<dbReference type="Proteomes" id="UP000543804">
    <property type="component" value="Unassembled WGS sequence"/>
</dbReference>
<dbReference type="Gene3D" id="3.20.20.80">
    <property type="entry name" value="Glycosidases"/>
    <property type="match status" value="1"/>
</dbReference>
<evidence type="ECO:0000256" key="3">
    <source>
        <dbReference type="ARBA" id="ARBA00012756"/>
    </source>
</evidence>
<dbReference type="InterPro" id="IPR014718">
    <property type="entry name" value="GH-type_carb-bd"/>
</dbReference>
<dbReference type="InterPro" id="IPR008979">
    <property type="entry name" value="Galactose-bd-like_sf"/>
</dbReference>
<evidence type="ECO:0000256" key="1">
    <source>
        <dbReference type="ARBA" id="ARBA00001412"/>
    </source>
</evidence>
<evidence type="ECO:0000256" key="4">
    <source>
        <dbReference type="ARBA" id="ARBA00013303"/>
    </source>
</evidence>
<dbReference type="Pfam" id="PF02837">
    <property type="entry name" value="Glyco_hydro_2_N"/>
    <property type="match status" value="1"/>
</dbReference>
<dbReference type="Pfam" id="PF02929">
    <property type="entry name" value="Bgal_small_N"/>
    <property type="match status" value="1"/>
</dbReference>
<organism evidence="10 11">
    <name type="scientific">Selenomonas bovis</name>
    <dbReference type="NCBI Taxonomy" id="416586"/>
    <lineage>
        <taxon>Bacteria</taxon>
        <taxon>Bacillati</taxon>
        <taxon>Bacillota</taxon>
        <taxon>Negativicutes</taxon>
        <taxon>Selenomonadales</taxon>
        <taxon>Selenomonadaceae</taxon>
        <taxon>Selenomonas</taxon>
    </lineage>
</organism>
<dbReference type="AlphaFoldDB" id="A0A848B9V1"/>
<dbReference type="InterPro" id="IPR013783">
    <property type="entry name" value="Ig-like_fold"/>
</dbReference>
<comment type="similarity">
    <text evidence="2 8">Belongs to the glycosyl hydrolase 2 family.</text>
</comment>
<evidence type="ECO:0000256" key="8">
    <source>
        <dbReference type="RuleBase" id="RU361154"/>
    </source>
</evidence>
<dbReference type="RefSeq" id="WP_170076818.1">
    <property type="nucleotide sequence ID" value="NZ_JABAFA010000001.1"/>
</dbReference>
<dbReference type="InterPro" id="IPR004199">
    <property type="entry name" value="B-gal_small/dom_5"/>
</dbReference>
<dbReference type="Gene3D" id="2.60.40.10">
    <property type="entry name" value="Immunoglobulins"/>
    <property type="match status" value="2"/>
</dbReference>
<dbReference type="InterPro" id="IPR006103">
    <property type="entry name" value="Glyco_hydro_2_cat"/>
</dbReference>
<dbReference type="InterPro" id="IPR032312">
    <property type="entry name" value="LacZ_4"/>
</dbReference>
<dbReference type="InterPro" id="IPR006102">
    <property type="entry name" value="Ig-like_GH2"/>
</dbReference>
<name>A0A848B9V1_9FIRM</name>
<dbReference type="InterPro" id="IPR011013">
    <property type="entry name" value="Gal_mutarotase_sf_dom"/>
</dbReference>
<feature type="domain" description="Beta galactosidase small chain/" evidence="9">
    <location>
        <begin position="751"/>
        <end position="1042"/>
    </location>
</feature>
<dbReference type="Gene3D" id="2.60.120.260">
    <property type="entry name" value="Galactose-binding domain-like"/>
    <property type="match status" value="1"/>
</dbReference>
<keyword evidence="11" id="KW-1185">Reference proteome</keyword>
<dbReference type="InterPro" id="IPR017853">
    <property type="entry name" value="GH"/>
</dbReference>
<evidence type="ECO:0000313" key="10">
    <source>
        <dbReference type="EMBL" id="NMD97871.1"/>
    </source>
</evidence>
<dbReference type="Gene3D" id="2.70.98.10">
    <property type="match status" value="1"/>
</dbReference>
<dbReference type="SUPFAM" id="SSF51445">
    <property type="entry name" value="(Trans)glycosidases"/>
    <property type="match status" value="1"/>
</dbReference>
<dbReference type="GO" id="GO:0004565">
    <property type="term" value="F:beta-galactosidase activity"/>
    <property type="evidence" value="ECO:0007669"/>
    <property type="project" value="UniProtKB-EC"/>
</dbReference>
<evidence type="ECO:0000256" key="5">
    <source>
        <dbReference type="ARBA" id="ARBA00022801"/>
    </source>
</evidence>
<dbReference type="InterPro" id="IPR006104">
    <property type="entry name" value="Glyco_hydro_2_N"/>
</dbReference>
<dbReference type="InterPro" id="IPR036156">
    <property type="entry name" value="Beta-gal/glucu_dom_sf"/>
</dbReference>
<dbReference type="InterPro" id="IPR023232">
    <property type="entry name" value="Glyco_hydro_2_AS"/>
</dbReference>
<evidence type="ECO:0000259" key="9">
    <source>
        <dbReference type="SMART" id="SM01038"/>
    </source>
</evidence>
<keyword evidence="6 8" id="KW-0326">Glycosidase</keyword>
<evidence type="ECO:0000256" key="2">
    <source>
        <dbReference type="ARBA" id="ARBA00007401"/>
    </source>
</evidence>
<dbReference type="SUPFAM" id="SSF49785">
    <property type="entry name" value="Galactose-binding domain-like"/>
    <property type="match status" value="1"/>
</dbReference>
<dbReference type="InterPro" id="IPR050347">
    <property type="entry name" value="Bact_Beta-galactosidase"/>
</dbReference>
<dbReference type="PANTHER" id="PTHR46323:SF2">
    <property type="entry name" value="BETA-GALACTOSIDASE"/>
    <property type="match status" value="1"/>
</dbReference>
<evidence type="ECO:0000256" key="7">
    <source>
        <dbReference type="ARBA" id="ARBA00032230"/>
    </source>
</evidence>
<comment type="caution">
    <text evidence="10">The sequence shown here is derived from an EMBL/GenBank/DDBJ whole genome shotgun (WGS) entry which is preliminary data.</text>
</comment>
<reference evidence="10 11" key="1">
    <citation type="submission" date="2020-04" db="EMBL/GenBank/DDBJ databases">
        <authorList>
            <person name="Hitch T.C.A."/>
            <person name="Wylensek D."/>
            <person name="Clavel T."/>
        </authorList>
    </citation>
    <scope>NUCLEOTIDE SEQUENCE [LARGE SCALE GENOMIC DNA]</scope>
    <source>
        <strain evidence="10 11">PG-130-P53-12</strain>
    </source>
</reference>
<dbReference type="SUPFAM" id="SSF74650">
    <property type="entry name" value="Galactose mutarotase-like"/>
    <property type="match status" value="1"/>
</dbReference>
<keyword evidence="5 8" id="KW-0378">Hydrolase</keyword>
<comment type="catalytic activity">
    <reaction evidence="1 8">
        <text>Hydrolysis of terminal non-reducing beta-D-galactose residues in beta-D-galactosides.</text>
        <dbReference type="EC" id="3.2.1.23"/>
    </reaction>
</comment>
<proteinExistence type="inferred from homology"/>
<sequence length="1044" mass="118306">MEKSFDWGKLREPTFFAEHRLPAHSDHRWYRDEAELARGESSYSLRLDGVWYFHYARNLALRPEGFEAPAYDCRGWETIRVPAHWQLEGHGRPQYTNMTYPWDGHERVTPGEIPVRENPVGSYVRYFTLPEGWQGKRVRVTFEGAESALVVYLNGRYIGYSEDSFTPASFDITEQLTAGENKLAVSVVRFSSGSWLEDQDFWRFGGLFRSVRLETQPAQHIEDLFVHAVPVHDYRDGQLRVTLRWSSSAARQVELALYDAAGALVAQAGETQEGERTELALEVPGVRLWSAERPYLYRALLTVRDAAGRVQEVVPQQVGFREFCLADGLMKLNGKRIVFKGVNRHEFDCDRGRAIDPASIERDIIEMKRQNINAVRTSHYPNSSRLYELADRYGLYVIDETNLETHGTWQKNGVHVPSEGVLPGDHEAWRAAVLDRARSMLARDKNHPSILVWSCGNESCGGRDIYEMSEFFHREDPSRLVHYESIFWDRSYPATSDMESQMYTKVADIRAFLAEHPEKPFICCEYSHAMGNSLGGMHKYTDLADEEPRYQGGFLWDFVDQALWRRDRYGRDSYAYGGDFGDRPCDYNFSGDGILFADRSLSPKLQAVKFNYQDFRLTPARDAVTIENKSLFRDASDYMLRVSLLRDGETVYETQCAVPSIAPGSKDEVPLALPDCGAGEYALTASLCLRARTLWAEAGYEVAFGQAVYEEQEAQGTRQDWLAAPTARYEAGQRLTAVRPLHIVKTDICVGVSGDGFEVLFSSAAGNLVSYQYDGVELIDGMPRPSFWRAPVDNDYGSRRDFLTAQWKLASLYQRCERVELREPGKDWQTYHWFGSDGTAEYDAAPGETLSVRFTYALATSPQTSCRVTYTVHAGGRVEVALDYERTDGLPELPDFAVVLPLSADYDRVSFYGLGPAETYADRVRGARLGRYEGRVCDEVAPYLVPQACGNHMGVRYLAVTDRRGRGLKVFGTQPFEASALPYTEHELENARHQNELPQVQHTYLRASLGSCGVGGDDSWGAPVLEEYTVKNESRRFVFSFCGI</sequence>
<dbReference type="GO" id="GO:0005990">
    <property type="term" value="P:lactose catabolic process"/>
    <property type="evidence" value="ECO:0007669"/>
    <property type="project" value="TreeGrafter"/>
</dbReference>
<evidence type="ECO:0000313" key="11">
    <source>
        <dbReference type="Proteomes" id="UP000543804"/>
    </source>
</evidence>
<dbReference type="PROSITE" id="PS00719">
    <property type="entry name" value="GLYCOSYL_HYDROL_F2_1"/>
    <property type="match status" value="1"/>
</dbReference>
<dbReference type="EMBL" id="JABAFA010000001">
    <property type="protein sequence ID" value="NMD97871.1"/>
    <property type="molecule type" value="Genomic_DNA"/>
</dbReference>
<dbReference type="GO" id="GO:0030246">
    <property type="term" value="F:carbohydrate binding"/>
    <property type="evidence" value="ECO:0007669"/>
    <property type="project" value="InterPro"/>
</dbReference>
<dbReference type="Pfam" id="PF00703">
    <property type="entry name" value="Glyco_hydro_2"/>
    <property type="match status" value="1"/>
</dbReference>
<dbReference type="EC" id="3.2.1.23" evidence="3 8"/>
<dbReference type="Pfam" id="PF16353">
    <property type="entry name" value="LacZ_4"/>
    <property type="match status" value="1"/>
</dbReference>
<dbReference type="Pfam" id="PF02836">
    <property type="entry name" value="Glyco_hydro_2_C"/>
    <property type="match status" value="1"/>
</dbReference>
<accession>A0A848B9V1</accession>
<dbReference type="PROSITE" id="PS00608">
    <property type="entry name" value="GLYCOSYL_HYDROL_F2_2"/>
    <property type="match status" value="1"/>
</dbReference>
<dbReference type="PRINTS" id="PR00132">
    <property type="entry name" value="GLHYDRLASE2"/>
</dbReference>
<dbReference type="GO" id="GO:0009341">
    <property type="term" value="C:beta-galactosidase complex"/>
    <property type="evidence" value="ECO:0007669"/>
    <property type="project" value="InterPro"/>
</dbReference>